<dbReference type="STRING" id="34506.A0A090LDH5"/>
<evidence type="ECO:0000256" key="1">
    <source>
        <dbReference type="ARBA" id="ARBA00004123"/>
    </source>
</evidence>
<dbReference type="AlphaFoldDB" id="A0A090LDH5"/>
<dbReference type="SMART" id="SM00298">
    <property type="entry name" value="CHROMO"/>
    <property type="match status" value="1"/>
</dbReference>
<evidence type="ECO:0000256" key="2">
    <source>
        <dbReference type="ARBA" id="ARBA00023242"/>
    </source>
</evidence>
<dbReference type="GO" id="GO:0005634">
    <property type="term" value="C:nucleus"/>
    <property type="evidence" value="ECO:0007669"/>
    <property type="project" value="UniProtKB-SubCell"/>
</dbReference>
<evidence type="ECO:0000313" key="4">
    <source>
        <dbReference type="EMBL" id="CEF67812.1"/>
    </source>
</evidence>
<evidence type="ECO:0000313" key="6">
    <source>
        <dbReference type="WBParaSite" id="SRAE_2000247400.1"/>
    </source>
</evidence>
<organism evidence="4">
    <name type="scientific">Strongyloides ratti</name>
    <name type="common">Parasitic roundworm</name>
    <dbReference type="NCBI Taxonomy" id="34506"/>
    <lineage>
        <taxon>Eukaryota</taxon>
        <taxon>Metazoa</taxon>
        <taxon>Ecdysozoa</taxon>
        <taxon>Nematoda</taxon>
        <taxon>Chromadorea</taxon>
        <taxon>Rhabditida</taxon>
        <taxon>Tylenchina</taxon>
        <taxon>Panagrolaimomorpha</taxon>
        <taxon>Strongyloidoidea</taxon>
        <taxon>Strongyloididae</taxon>
        <taxon>Strongyloides</taxon>
    </lineage>
</organism>
<dbReference type="Proteomes" id="UP000035682">
    <property type="component" value="Unplaced"/>
</dbReference>
<dbReference type="InterPro" id="IPR051219">
    <property type="entry name" value="Heterochromatin_chromo-domain"/>
</dbReference>
<sequence length="238" mass="27810">MGRRNANSSKLKENEYYVEEIVSRTLIDGKYMYEVKWEGYPSSANTWCAEEDFTDKNFVRKFNKMCEEKERKKNLANRRSRSYIKRGSNKKTKEKCIDLDKNESDIKDETIFFPTSSRCQSRNSTYISPSRENSVNMENDDDILSSEISDEYKLFLEMALEKGLKIGKLAFDDVKYVFSKFCRYKDTKYLIQVVAGDILLVGPDQLIVDKTLEEELKEADYRHEVALGSYPSTFSHSK</sequence>
<evidence type="ECO:0000259" key="3">
    <source>
        <dbReference type="PROSITE" id="PS50013"/>
    </source>
</evidence>
<comment type="subcellular location">
    <subcellularLocation>
        <location evidence="1">Nucleus</location>
    </subcellularLocation>
</comment>
<dbReference type="PROSITE" id="PS50013">
    <property type="entry name" value="CHROMO_2"/>
    <property type="match status" value="1"/>
</dbReference>
<accession>A0A090LDH5</accession>
<dbReference type="WormBase" id="SRAE_2000247400">
    <property type="protein sequence ID" value="SRP06692"/>
    <property type="gene ID" value="WBGene00262684"/>
</dbReference>
<dbReference type="CDD" id="cd18962">
    <property type="entry name" value="CD_MT_like"/>
    <property type="match status" value="1"/>
</dbReference>
<keyword evidence="5" id="KW-1185">Reference proteome</keyword>
<evidence type="ECO:0000313" key="7">
    <source>
        <dbReference type="WormBase" id="SRAE_2000247400"/>
    </source>
</evidence>
<dbReference type="SUPFAM" id="SSF54160">
    <property type="entry name" value="Chromo domain-like"/>
    <property type="match status" value="1"/>
</dbReference>
<dbReference type="InterPro" id="IPR016197">
    <property type="entry name" value="Chromo-like_dom_sf"/>
</dbReference>
<protein>
    <submittedName>
        <fullName evidence="4 6">Chromo domain/shadow and Chromo domain-like and Chromo domain-containing protein</fullName>
    </submittedName>
</protein>
<proteinExistence type="predicted"/>
<feature type="domain" description="Chromo" evidence="3">
    <location>
        <begin position="16"/>
        <end position="74"/>
    </location>
</feature>
<reference evidence="4 5" key="1">
    <citation type="submission" date="2014-09" db="EMBL/GenBank/DDBJ databases">
        <authorList>
            <person name="Martin A.A."/>
        </authorList>
    </citation>
    <scope>NUCLEOTIDE SEQUENCE</scope>
    <source>
        <strain evidence="5">ED321</strain>
        <strain evidence="4">ED321 Heterogonic</strain>
    </source>
</reference>
<evidence type="ECO:0000313" key="5">
    <source>
        <dbReference type="Proteomes" id="UP000035682"/>
    </source>
</evidence>
<dbReference type="GeneID" id="36380177"/>
<dbReference type="CTD" id="36380177"/>
<dbReference type="PANTHER" id="PTHR22812">
    <property type="entry name" value="CHROMOBOX PROTEIN"/>
    <property type="match status" value="1"/>
</dbReference>
<dbReference type="RefSeq" id="XP_024507012.1">
    <property type="nucleotide sequence ID" value="XM_024653546.1"/>
</dbReference>
<dbReference type="WBParaSite" id="SRAE_2000247400.1">
    <property type="protein sequence ID" value="SRAE_2000247400.1"/>
    <property type="gene ID" value="WBGene00262684"/>
</dbReference>
<keyword evidence="2" id="KW-0539">Nucleus</keyword>
<dbReference type="OrthoDB" id="433924at2759"/>
<reference evidence="6" key="2">
    <citation type="submission" date="2020-12" db="UniProtKB">
        <authorList>
            <consortium name="WormBaseParasite"/>
        </authorList>
    </citation>
    <scope>IDENTIFICATION</scope>
</reference>
<dbReference type="InterPro" id="IPR023780">
    <property type="entry name" value="Chromo_domain"/>
</dbReference>
<dbReference type="InterPro" id="IPR000953">
    <property type="entry name" value="Chromo/chromo_shadow_dom"/>
</dbReference>
<dbReference type="EMBL" id="LN609529">
    <property type="protein sequence ID" value="CEF67812.1"/>
    <property type="molecule type" value="Genomic_DNA"/>
</dbReference>
<gene>
    <name evidence="4 6 7" type="ORF">SRAE_2000247400</name>
</gene>
<dbReference type="Pfam" id="PF00385">
    <property type="entry name" value="Chromo"/>
    <property type="match status" value="1"/>
</dbReference>
<name>A0A090LDH5_STRRB</name>
<dbReference type="Gene3D" id="2.40.50.40">
    <property type="match status" value="1"/>
</dbReference>